<gene>
    <name evidence="1" type="ORF">M3N64_07185</name>
</gene>
<dbReference type="Gene3D" id="3.40.50.1000">
    <property type="entry name" value="HAD superfamily/HAD-like"/>
    <property type="match status" value="1"/>
</dbReference>
<dbReference type="NCBIfam" id="TIGR01549">
    <property type="entry name" value="HAD-SF-IA-v1"/>
    <property type="match status" value="1"/>
</dbReference>
<dbReference type="SUPFAM" id="SSF56784">
    <property type="entry name" value="HAD-like"/>
    <property type="match status" value="1"/>
</dbReference>
<dbReference type="InterPro" id="IPR006439">
    <property type="entry name" value="HAD-SF_hydro_IA"/>
</dbReference>
<evidence type="ECO:0000313" key="2">
    <source>
        <dbReference type="Proteomes" id="UP001203004"/>
    </source>
</evidence>
<dbReference type="Pfam" id="PF13419">
    <property type="entry name" value="HAD_2"/>
    <property type="match status" value="1"/>
</dbReference>
<dbReference type="InterPro" id="IPR023198">
    <property type="entry name" value="PGP-like_dom2"/>
</dbReference>
<dbReference type="NCBIfam" id="TIGR02254">
    <property type="entry name" value="YjjG_YfnB"/>
    <property type="match status" value="1"/>
</dbReference>
<protein>
    <submittedName>
        <fullName evidence="1">YjjG family noncanonical pyrimidine nucleotidase</fullName>
    </submittedName>
</protein>
<dbReference type="PANTHER" id="PTHR47478:SF1">
    <property type="entry name" value="PYRIMIDINE 5'-NUCLEOTIDASE YJJG"/>
    <property type="match status" value="1"/>
</dbReference>
<dbReference type="InterPro" id="IPR052550">
    <property type="entry name" value="Pyrimidine_5'-ntase_YjjG"/>
</dbReference>
<keyword evidence="2" id="KW-1185">Reference proteome</keyword>
<name>A0ABT0MA48_9BACL</name>
<evidence type="ECO:0000313" key="1">
    <source>
        <dbReference type="EMBL" id="MCL1631732.1"/>
    </source>
</evidence>
<reference evidence="1 2" key="1">
    <citation type="submission" date="2022-05" db="EMBL/GenBank/DDBJ databases">
        <title>Sporolactobacillus sp nov CPB3-1, isolated from tree bark (Mangifera indica L.).</title>
        <authorList>
            <person name="Phuengjayaem S."/>
            <person name="Tanasupawat S."/>
        </authorList>
    </citation>
    <scope>NUCLEOTIDE SEQUENCE [LARGE SCALE GENOMIC DNA]</scope>
    <source>
        <strain evidence="1 2">CPB3-1</strain>
    </source>
</reference>
<dbReference type="Gene3D" id="1.10.150.240">
    <property type="entry name" value="Putative phosphatase, domain 2"/>
    <property type="match status" value="1"/>
</dbReference>
<dbReference type="SFLD" id="SFLDG01135">
    <property type="entry name" value="C1.5.6:_HAD__Beta-PGM__Phospha"/>
    <property type="match status" value="1"/>
</dbReference>
<dbReference type="InterPro" id="IPR041492">
    <property type="entry name" value="HAD_2"/>
</dbReference>
<dbReference type="InterPro" id="IPR036412">
    <property type="entry name" value="HAD-like_sf"/>
</dbReference>
<comment type="caution">
    <text evidence="1">The sequence shown here is derived from an EMBL/GenBank/DDBJ whole genome shotgun (WGS) entry which is preliminary data.</text>
</comment>
<dbReference type="EMBL" id="JAMAST010000006">
    <property type="protein sequence ID" value="MCL1631732.1"/>
    <property type="molecule type" value="Genomic_DNA"/>
</dbReference>
<dbReference type="InterPro" id="IPR011951">
    <property type="entry name" value="HAD-SF_hydro_IA_YjjG/PynA"/>
</dbReference>
<dbReference type="SFLD" id="SFLDS00003">
    <property type="entry name" value="Haloacid_Dehalogenase"/>
    <property type="match status" value="1"/>
</dbReference>
<accession>A0ABT0MA48</accession>
<dbReference type="Proteomes" id="UP001203004">
    <property type="component" value="Unassembled WGS sequence"/>
</dbReference>
<dbReference type="RefSeq" id="WP_249100318.1">
    <property type="nucleotide sequence ID" value="NZ_JAMAST010000006.1"/>
</dbReference>
<sequence length="230" mass="26986">MKKYKTLLFDVDDTLLDFAAAEDSALSKLFACQKIQLTPEIKTFYKKMNRAMWEDYEQGKLERDELVNTRFAKLFRRFGKLVDGMEMERDYRRYLQEGHQLIQGARQLIFDLNKTFDLYIVTNGVKETQYKRLSDSGLSPFFKRIFVSEETGYHKPDQRFFQYVFAHIPYFNKGGALIIGDSLISDILGGIRAGLDTCWFNAKNQHNELREQPTYTVQRLEEIRAIVDIG</sequence>
<dbReference type="PANTHER" id="PTHR47478">
    <property type="match status" value="1"/>
</dbReference>
<dbReference type="SFLD" id="SFLDG01129">
    <property type="entry name" value="C1.5:_HAD__Beta-PGM__Phosphata"/>
    <property type="match status" value="1"/>
</dbReference>
<organism evidence="1 2">
    <name type="scientific">Sporolactobacillus mangiferae</name>
    <dbReference type="NCBI Taxonomy" id="2940498"/>
    <lineage>
        <taxon>Bacteria</taxon>
        <taxon>Bacillati</taxon>
        <taxon>Bacillota</taxon>
        <taxon>Bacilli</taxon>
        <taxon>Bacillales</taxon>
        <taxon>Sporolactobacillaceae</taxon>
        <taxon>Sporolactobacillus</taxon>
    </lineage>
</organism>
<proteinExistence type="predicted"/>
<dbReference type="InterPro" id="IPR023214">
    <property type="entry name" value="HAD_sf"/>
</dbReference>